<dbReference type="SUPFAM" id="SSF52166">
    <property type="entry name" value="Ribosomal protein L4"/>
    <property type="match status" value="1"/>
</dbReference>
<dbReference type="EC" id="2.7.-.-" evidence="7"/>
<sequence>LSSELRSLKPRHHRTNQSTVTMATEEAWTQLSGHAGNFQSGSRPGRVMKRLCQAEADCLQALASDPRLRDFAPAFYGIRRSPSDDSDSGGGAEFVEMQDLLAEFQAPVSLMDCKIGCRTYLEDELAMARRDAKPRPDMYRRIVETDPDATTPEQRAAGAVTKLDYMLWRERLSSTSSLAFRIDGLKRGDPDGSVAPPPFDDFKRLRRREDILAMLAYFVDGVQAGGVARAYLERLRRLRAGIDSLIGSSLLFVHDRAGRASVWMIDFGKTRPSPSRLSHTAEWSEGNHEDGYLTGLDNIIHLFQQLQCSSLAIAVRRFAAIRRFAQPTLSAAASSSHRCCFSSSASPPDSGQEGGSSAAEPAAADAGSLASQIGLPDSLPSLAESAIEGVGGVPGPQLWLETLRVQSDVKLGLVSLDPRIFHQVPRPHVLHENLRWQGLYRLIDYRSITYKTEVARGHKKPWPQKGFGLARHGNRLAPQFFGGAQHIRVLGLVQALSARCLQ</sequence>
<dbReference type="GO" id="GO:0003735">
    <property type="term" value="F:structural constituent of ribosome"/>
    <property type="evidence" value="ECO:0007669"/>
    <property type="project" value="InterPro"/>
</dbReference>
<dbReference type="GO" id="GO:0046854">
    <property type="term" value="P:phosphatidylinositol phosphate biosynthetic process"/>
    <property type="evidence" value="ECO:0007669"/>
    <property type="project" value="TreeGrafter"/>
</dbReference>
<dbReference type="GO" id="GO:0005737">
    <property type="term" value="C:cytoplasm"/>
    <property type="evidence" value="ECO:0007669"/>
    <property type="project" value="TreeGrafter"/>
</dbReference>
<dbReference type="InterPro" id="IPR005522">
    <property type="entry name" value="IPK"/>
</dbReference>
<dbReference type="WBParaSite" id="maker-uti_cns_0007921-snap-gene-0.2-mRNA-1">
    <property type="protein sequence ID" value="maker-uti_cns_0007921-snap-gene-0.2-mRNA-1"/>
    <property type="gene ID" value="maker-uti_cns_0007921-snap-gene-0.2"/>
</dbReference>
<evidence type="ECO:0000256" key="5">
    <source>
        <dbReference type="ARBA" id="ARBA00022980"/>
    </source>
</evidence>
<evidence type="ECO:0000256" key="6">
    <source>
        <dbReference type="ARBA" id="ARBA00023274"/>
    </source>
</evidence>
<evidence type="ECO:0000256" key="3">
    <source>
        <dbReference type="ARBA" id="ARBA00022679"/>
    </source>
</evidence>
<evidence type="ECO:0000313" key="10">
    <source>
        <dbReference type="WBParaSite" id="maker-uti_cns_0007921-snap-gene-0.2-mRNA-1"/>
    </source>
</evidence>
<dbReference type="InterPro" id="IPR023574">
    <property type="entry name" value="Ribosomal_uL4_dom_sf"/>
</dbReference>
<evidence type="ECO:0000256" key="4">
    <source>
        <dbReference type="ARBA" id="ARBA00022777"/>
    </source>
</evidence>
<dbReference type="AlphaFoldDB" id="A0A1I8HUW8"/>
<keyword evidence="4 7" id="KW-0418">Kinase</keyword>
<dbReference type="PANTHER" id="PTHR12400:SF26">
    <property type="entry name" value="KINASE"/>
    <property type="match status" value="1"/>
</dbReference>
<dbReference type="Proteomes" id="UP000095280">
    <property type="component" value="Unplaced"/>
</dbReference>
<dbReference type="Gene3D" id="3.40.1370.10">
    <property type="match status" value="1"/>
</dbReference>
<keyword evidence="5" id="KW-0689">Ribosomal protein</keyword>
<dbReference type="InterPro" id="IPR038286">
    <property type="entry name" value="IPK_sf"/>
</dbReference>
<name>A0A1I8HUW8_9PLAT</name>
<proteinExistence type="inferred from homology"/>
<accession>A0A1I8HUW8</accession>
<dbReference type="GO" id="GO:0005634">
    <property type="term" value="C:nucleus"/>
    <property type="evidence" value="ECO:0007669"/>
    <property type="project" value="TreeGrafter"/>
</dbReference>
<dbReference type="GO" id="GO:0005840">
    <property type="term" value="C:ribosome"/>
    <property type="evidence" value="ECO:0007669"/>
    <property type="project" value="UniProtKB-KW"/>
</dbReference>
<dbReference type="SUPFAM" id="SSF56104">
    <property type="entry name" value="SAICAR synthase-like"/>
    <property type="match status" value="1"/>
</dbReference>
<reference evidence="10" key="1">
    <citation type="submission" date="2016-11" db="UniProtKB">
        <authorList>
            <consortium name="WormBaseParasite"/>
        </authorList>
    </citation>
    <scope>IDENTIFICATION</scope>
</reference>
<protein>
    <recommendedName>
        <fullName evidence="7">Kinase</fullName>
        <ecNumber evidence="7">2.7.-.-</ecNumber>
    </recommendedName>
</protein>
<evidence type="ECO:0000256" key="7">
    <source>
        <dbReference type="RuleBase" id="RU363090"/>
    </source>
</evidence>
<keyword evidence="6" id="KW-0687">Ribonucleoprotein</keyword>
<evidence type="ECO:0000256" key="8">
    <source>
        <dbReference type="SAM" id="MobiDB-lite"/>
    </source>
</evidence>
<dbReference type="InterPro" id="IPR002136">
    <property type="entry name" value="Ribosomal_uL4"/>
</dbReference>
<evidence type="ECO:0000256" key="1">
    <source>
        <dbReference type="ARBA" id="ARBA00007374"/>
    </source>
</evidence>
<dbReference type="GO" id="GO:0032958">
    <property type="term" value="P:inositol phosphate biosynthetic process"/>
    <property type="evidence" value="ECO:0007669"/>
    <property type="project" value="InterPro"/>
</dbReference>
<comment type="similarity">
    <text evidence="2">Belongs to the universal ribosomal protein uL4 family.</text>
</comment>
<feature type="region of interest" description="Disordered" evidence="8">
    <location>
        <begin position="342"/>
        <end position="363"/>
    </location>
</feature>
<dbReference type="Pfam" id="PF03770">
    <property type="entry name" value="IPK"/>
    <property type="match status" value="1"/>
</dbReference>
<evidence type="ECO:0000313" key="9">
    <source>
        <dbReference type="Proteomes" id="UP000095280"/>
    </source>
</evidence>
<evidence type="ECO:0000256" key="2">
    <source>
        <dbReference type="ARBA" id="ARBA00010528"/>
    </source>
</evidence>
<dbReference type="PANTHER" id="PTHR12400">
    <property type="entry name" value="INOSITOL POLYPHOSPHATE KINASE"/>
    <property type="match status" value="1"/>
</dbReference>
<comment type="similarity">
    <text evidence="1 7">Belongs to the inositol phosphokinase (IPK) family.</text>
</comment>
<dbReference type="GO" id="GO:0006412">
    <property type="term" value="P:translation"/>
    <property type="evidence" value="ECO:0007669"/>
    <property type="project" value="InterPro"/>
</dbReference>
<keyword evidence="3 7" id="KW-0808">Transferase</keyword>
<dbReference type="Pfam" id="PF00573">
    <property type="entry name" value="Ribosomal_L4"/>
    <property type="match status" value="1"/>
</dbReference>
<dbReference type="Gene3D" id="3.30.470.160">
    <property type="entry name" value="Inositol polyphosphate kinase"/>
    <property type="match status" value="1"/>
</dbReference>
<dbReference type="GO" id="GO:1990904">
    <property type="term" value="C:ribonucleoprotein complex"/>
    <property type="evidence" value="ECO:0007669"/>
    <property type="project" value="UniProtKB-KW"/>
</dbReference>
<keyword evidence="9" id="KW-1185">Reference proteome</keyword>
<dbReference type="GO" id="GO:0000828">
    <property type="term" value="F:inositol hexakisphosphate kinase activity"/>
    <property type="evidence" value="ECO:0007669"/>
    <property type="project" value="TreeGrafter"/>
</dbReference>
<organism evidence="9 10">
    <name type="scientific">Macrostomum lignano</name>
    <dbReference type="NCBI Taxonomy" id="282301"/>
    <lineage>
        <taxon>Eukaryota</taxon>
        <taxon>Metazoa</taxon>
        <taxon>Spiralia</taxon>
        <taxon>Lophotrochozoa</taxon>
        <taxon>Platyhelminthes</taxon>
        <taxon>Rhabditophora</taxon>
        <taxon>Macrostomorpha</taxon>
        <taxon>Macrostomida</taxon>
        <taxon>Macrostomidae</taxon>
        <taxon>Macrostomum</taxon>
    </lineage>
</organism>